<organism evidence="2 3">
    <name type="scientific">Salinibacter ruber</name>
    <dbReference type="NCBI Taxonomy" id="146919"/>
    <lineage>
        <taxon>Bacteria</taxon>
        <taxon>Pseudomonadati</taxon>
        <taxon>Rhodothermota</taxon>
        <taxon>Rhodothermia</taxon>
        <taxon>Rhodothermales</taxon>
        <taxon>Salinibacteraceae</taxon>
        <taxon>Salinibacter</taxon>
    </lineage>
</organism>
<comment type="caution">
    <text evidence="2">The sequence shown here is derived from an EMBL/GenBank/DDBJ whole genome shotgun (WGS) entry which is preliminary data.</text>
</comment>
<dbReference type="Proteomes" id="UP001155027">
    <property type="component" value="Unassembled WGS sequence"/>
</dbReference>
<reference evidence="2" key="1">
    <citation type="submission" date="2022-08" db="EMBL/GenBank/DDBJ databases">
        <title>Genomic Encyclopedia of Type Strains, Phase V (KMG-V): Genome sequencing to study the core and pangenomes of soil and plant-associated prokaryotes.</title>
        <authorList>
            <person name="Whitman W."/>
        </authorList>
    </citation>
    <scope>NUCLEOTIDE SEQUENCE</scope>
    <source>
        <strain evidence="2">0</strain>
    </source>
</reference>
<protein>
    <recommendedName>
        <fullName evidence="4">DUF2281 domain-containing protein</fullName>
    </recommendedName>
</protein>
<dbReference type="EMBL" id="JANUAU010000007">
    <property type="protein sequence ID" value="MCS3678327.1"/>
    <property type="molecule type" value="Genomic_DNA"/>
</dbReference>
<dbReference type="RefSeq" id="WP_259080561.1">
    <property type="nucleotide sequence ID" value="NZ_JANUAU010000007.1"/>
</dbReference>
<proteinExistence type="predicted"/>
<sequence length="81" mass="9052">MPKTVEAIVGEDGSIQLPDSISLKRDQRVLVTILEETYEANRDLEADSSVGEPALLGEKALAEDWTRDEEDEAWKPLQPDQ</sequence>
<accession>A0A9X2PZM1</accession>
<feature type="region of interest" description="Disordered" evidence="1">
    <location>
        <begin position="61"/>
        <end position="81"/>
    </location>
</feature>
<name>A0A9X2PZM1_9BACT</name>
<evidence type="ECO:0008006" key="4">
    <source>
        <dbReference type="Google" id="ProtNLM"/>
    </source>
</evidence>
<dbReference type="AlphaFoldDB" id="A0A9X2PZM1"/>
<gene>
    <name evidence="2" type="ORF">GGP71_002258</name>
</gene>
<evidence type="ECO:0000313" key="3">
    <source>
        <dbReference type="Proteomes" id="UP001155027"/>
    </source>
</evidence>
<evidence type="ECO:0000256" key="1">
    <source>
        <dbReference type="SAM" id="MobiDB-lite"/>
    </source>
</evidence>
<evidence type="ECO:0000313" key="2">
    <source>
        <dbReference type="EMBL" id="MCS3678327.1"/>
    </source>
</evidence>